<dbReference type="AlphaFoldDB" id="C3YUS6"/>
<dbReference type="PANTHER" id="PTHR24104">
    <property type="entry name" value="E3 UBIQUITIN-PROTEIN LIGASE NHLRC1-RELATED"/>
    <property type="match status" value="1"/>
</dbReference>
<dbReference type="PROSITE" id="PS51125">
    <property type="entry name" value="NHL"/>
    <property type="match status" value="1"/>
</dbReference>
<evidence type="ECO:0008006" key="4">
    <source>
        <dbReference type="Google" id="ProtNLM"/>
    </source>
</evidence>
<accession>C3YUS6</accession>
<dbReference type="eggNOG" id="KOG2177">
    <property type="taxonomic scope" value="Eukaryota"/>
</dbReference>
<organism>
    <name type="scientific">Branchiostoma floridae</name>
    <name type="common">Florida lancelet</name>
    <name type="synonym">Amphioxus</name>
    <dbReference type="NCBI Taxonomy" id="7739"/>
    <lineage>
        <taxon>Eukaryota</taxon>
        <taxon>Metazoa</taxon>
        <taxon>Chordata</taxon>
        <taxon>Cephalochordata</taxon>
        <taxon>Leptocardii</taxon>
        <taxon>Amphioxiformes</taxon>
        <taxon>Branchiostomatidae</taxon>
        <taxon>Branchiostoma</taxon>
    </lineage>
</organism>
<dbReference type="InterPro" id="IPR001258">
    <property type="entry name" value="NHL_repeat"/>
</dbReference>
<name>C3YUS6_BRAFL</name>
<dbReference type="SUPFAM" id="SSF101898">
    <property type="entry name" value="NHL repeat"/>
    <property type="match status" value="1"/>
</dbReference>
<dbReference type="EMBL" id="GG666554">
    <property type="protein sequence ID" value="EEN55977.1"/>
    <property type="molecule type" value="Genomic_DNA"/>
</dbReference>
<evidence type="ECO:0000313" key="3">
    <source>
        <dbReference type="EMBL" id="EEN55977.1"/>
    </source>
</evidence>
<dbReference type="CDD" id="cd05819">
    <property type="entry name" value="NHL"/>
    <property type="match status" value="1"/>
</dbReference>
<protein>
    <recommendedName>
        <fullName evidence="4">SMP-30/Gluconolactonase/LRE-like region domain-containing protein</fullName>
    </recommendedName>
</protein>
<dbReference type="PANTHER" id="PTHR24104:SF50">
    <property type="entry name" value="SMP-30_GLUCONOLACTONASE_LRE-LIKE REGION DOMAIN-CONTAINING PROTEIN"/>
    <property type="match status" value="1"/>
</dbReference>
<feature type="repeat" description="NHL" evidence="2">
    <location>
        <begin position="334"/>
        <end position="377"/>
    </location>
</feature>
<dbReference type="InParanoid" id="C3YUS6"/>
<dbReference type="Gene3D" id="2.120.10.30">
    <property type="entry name" value="TolB, C-terminal domain"/>
    <property type="match status" value="1"/>
</dbReference>
<dbReference type="InterPro" id="IPR050952">
    <property type="entry name" value="TRIM-NHL_E3_ligases"/>
</dbReference>
<sequence>MNEDPISDATVLVTAGGMAQANPVTTTGKTASRPAGIGGIKPYAVRYQTDDHDDDDMVTKSKETRNVHKHKMPVVALLTTSNRMLSDMVKMVTFQRRETHPRVHKRKMPALPMSTLNRMLSDMVKMMVFQRRETHPRVHKRKMPALPMSTLNRMLSDMVKMMVFQRRETQPRVNTSKMSALPMSALHRMLLDVGKIMVFQRRETQPRVNTSKMSALPMATLNRMLLDVGKRTTFQQRETQPRVHKHKMPVLPMSTSNRMLLDMGKMMSCQRKETQPRVHRVCVTIEIRHRCQTVPNRTFVVTTANGYLRETTPTLSPILITSLAPNGEDEKPEKIVFGGLGTEPGKFQQACRVAVSDDNEIFVPDFYNRRIQVHNMSGVYLRLFPTVVPGKKVKMQPNGVAIDGEGHLWVAGVREEEVHVVQYRRHGQPLSKFDVTGVLVYPEIAVDVDNHKIIVTNKNEILVFQPNGSLHLRFRETQRSLISSVTTDSKGNILVTVIPNSIQVYNRHGVRLFTAGTCRRGQFPCHSRGICLDTLGRIVVANGLPGRVDMYTSRGKFVRTLVNIEDPWGIAIGRDGQLLVTSKQEGTVTIFPRQVVYNTGN</sequence>
<proteinExistence type="predicted"/>
<dbReference type="InterPro" id="IPR011042">
    <property type="entry name" value="6-blade_b-propeller_TolB-like"/>
</dbReference>
<evidence type="ECO:0000256" key="1">
    <source>
        <dbReference type="ARBA" id="ARBA00022737"/>
    </source>
</evidence>
<gene>
    <name evidence="3" type="ORF">BRAFLDRAFT_74088</name>
</gene>
<keyword evidence="1" id="KW-0677">Repeat</keyword>
<reference evidence="3" key="1">
    <citation type="journal article" date="2008" name="Nature">
        <title>The amphioxus genome and the evolution of the chordate karyotype.</title>
        <authorList>
            <consortium name="US DOE Joint Genome Institute (JGI-PGF)"/>
            <person name="Putnam N.H."/>
            <person name="Butts T."/>
            <person name="Ferrier D.E.K."/>
            <person name="Furlong R.F."/>
            <person name="Hellsten U."/>
            <person name="Kawashima T."/>
            <person name="Robinson-Rechavi M."/>
            <person name="Shoguchi E."/>
            <person name="Terry A."/>
            <person name="Yu J.-K."/>
            <person name="Benito-Gutierrez E.L."/>
            <person name="Dubchak I."/>
            <person name="Garcia-Fernandez J."/>
            <person name="Gibson-Brown J.J."/>
            <person name="Grigoriev I.V."/>
            <person name="Horton A.C."/>
            <person name="de Jong P.J."/>
            <person name="Jurka J."/>
            <person name="Kapitonov V.V."/>
            <person name="Kohara Y."/>
            <person name="Kuroki Y."/>
            <person name="Lindquist E."/>
            <person name="Lucas S."/>
            <person name="Osoegawa K."/>
            <person name="Pennacchio L.A."/>
            <person name="Salamov A.A."/>
            <person name="Satou Y."/>
            <person name="Sauka-Spengler T."/>
            <person name="Schmutz J."/>
            <person name="Shin-I T."/>
            <person name="Toyoda A."/>
            <person name="Bronner-Fraser M."/>
            <person name="Fujiyama A."/>
            <person name="Holland L.Z."/>
            <person name="Holland P.W.H."/>
            <person name="Satoh N."/>
            <person name="Rokhsar D.S."/>
        </authorList>
    </citation>
    <scope>NUCLEOTIDE SEQUENCE [LARGE SCALE GENOMIC DNA]</scope>
    <source>
        <strain evidence="3">S238N-H82</strain>
        <tissue evidence="3">Testes</tissue>
    </source>
</reference>
<evidence type="ECO:0000256" key="2">
    <source>
        <dbReference type="PROSITE-ProRule" id="PRU00504"/>
    </source>
</evidence>